<accession>A0AAD5S711</accession>
<evidence type="ECO:0000313" key="7">
    <source>
        <dbReference type="EMBL" id="KAJ3046613.1"/>
    </source>
</evidence>
<dbReference type="PANTHER" id="PTHR33572:SF3">
    <property type="entry name" value="VELVET COMPLEX SUBUNIT B"/>
    <property type="match status" value="1"/>
</dbReference>
<dbReference type="Pfam" id="PF11754">
    <property type="entry name" value="Velvet"/>
    <property type="match status" value="1"/>
</dbReference>
<dbReference type="Proteomes" id="UP001212841">
    <property type="component" value="Unassembled WGS sequence"/>
</dbReference>
<evidence type="ECO:0000256" key="1">
    <source>
        <dbReference type="ARBA" id="ARBA00004123"/>
    </source>
</evidence>
<feature type="domain" description="Velvet" evidence="6">
    <location>
        <begin position="83"/>
        <end position="280"/>
    </location>
</feature>
<organism evidence="7 8">
    <name type="scientific">Rhizophlyctis rosea</name>
    <dbReference type="NCBI Taxonomy" id="64517"/>
    <lineage>
        <taxon>Eukaryota</taxon>
        <taxon>Fungi</taxon>
        <taxon>Fungi incertae sedis</taxon>
        <taxon>Chytridiomycota</taxon>
        <taxon>Chytridiomycota incertae sedis</taxon>
        <taxon>Chytridiomycetes</taxon>
        <taxon>Rhizophlyctidales</taxon>
        <taxon>Rhizophlyctidaceae</taxon>
        <taxon>Rhizophlyctis</taxon>
    </lineage>
</organism>
<evidence type="ECO:0000256" key="3">
    <source>
        <dbReference type="ARBA" id="ARBA00023163"/>
    </source>
</evidence>
<evidence type="ECO:0000256" key="2">
    <source>
        <dbReference type="ARBA" id="ARBA00023015"/>
    </source>
</evidence>
<comment type="caution">
    <text evidence="7">The sequence shown here is derived from an EMBL/GenBank/DDBJ whole genome shotgun (WGS) entry which is preliminary data.</text>
</comment>
<feature type="region of interest" description="Disordered" evidence="5">
    <location>
        <begin position="170"/>
        <end position="213"/>
    </location>
</feature>
<gene>
    <name evidence="7" type="ORF">HK097_000688</name>
</gene>
<dbReference type="InterPro" id="IPR021740">
    <property type="entry name" value="Velvet"/>
</dbReference>
<dbReference type="EMBL" id="JADGJD010001129">
    <property type="protein sequence ID" value="KAJ3046613.1"/>
    <property type="molecule type" value="Genomic_DNA"/>
</dbReference>
<dbReference type="InterPro" id="IPR038491">
    <property type="entry name" value="Velvet_dom_sf"/>
</dbReference>
<evidence type="ECO:0000259" key="6">
    <source>
        <dbReference type="PROSITE" id="PS51821"/>
    </source>
</evidence>
<dbReference type="AlphaFoldDB" id="A0AAD5S711"/>
<name>A0AAD5S711_9FUNG</name>
<keyword evidence="4" id="KW-0539">Nucleus</keyword>
<dbReference type="GO" id="GO:0005634">
    <property type="term" value="C:nucleus"/>
    <property type="evidence" value="ECO:0007669"/>
    <property type="project" value="UniProtKB-SubCell"/>
</dbReference>
<dbReference type="InterPro" id="IPR037525">
    <property type="entry name" value="Velvet_dom"/>
</dbReference>
<comment type="subcellular location">
    <subcellularLocation>
        <location evidence="1">Nucleus</location>
    </subcellularLocation>
</comment>
<keyword evidence="2" id="KW-0805">Transcription regulation</keyword>
<dbReference type="PANTHER" id="PTHR33572">
    <property type="entry name" value="SPORE DEVELOPMENT REGULATOR VOSA"/>
    <property type="match status" value="1"/>
</dbReference>
<feature type="compositionally biased region" description="Polar residues" evidence="5">
    <location>
        <begin position="21"/>
        <end position="32"/>
    </location>
</feature>
<dbReference type="Gene3D" id="2.60.40.3960">
    <property type="entry name" value="Velvet domain"/>
    <property type="match status" value="1"/>
</dbReference>
<evidence type="ECO:0000313" key="8">
    <source>
        <dbReference type="Proteomes" id="UP001212841"/>
    </source>
</evidence>
<evidence type="ECO:0000256" key="5">
    <source>
        <dbReference type="SAM" id="MobiDB-lite"/>
    </source>
</evidence>
<reference evidence="7" key="1">
    <citation type="submission" date="2020-05" db="EMBL/GenBank/DDBJ databases">
        <title>Phylogenomic resolution of chytrid fungi.</title>
        <authorList>
            <person name="Stajich J.E."/>
            <person name="Amses K."/>
            <person name="Simmons R."/>
            <person name="Seto K."/>
            <person name="Myers J."/>
            <person name="Bonds A."/>
            <person name="Quandt C.A."/>
            <person name="Barry K."/>
            <person name="Liu P."/>
            <person name="Grigoriev I."/>
            <person name="Longcore J.E."/>
            <person name="James T.Y."/>
        </authorList>
    </citation>
    <scope>NUCLEOTIDE SEQUENCE</scope>
    <source>
        <strain evidence="7">JEL0318</strain>
    </source>
</reference>
<sequence>MTIEGSNSDPPPFTDDVASVSIPTGPSDAMSTGSFGGAGVGGVMVPSLEQFEGVGASFGFQQAEQSPLAPPLIPPSLTNNRHGRPLNVQYQLKVVQHPKHARMCGFGEKDRRPVDPPPVVQLVSRHPDGHFLNLSASEHPFLVCHCALFSSDGLQDQTIVQTPHSAAVPLTNLPTSSSSSAAAAAAPAAQPPPAATPNTPQVGVMSPPGPSPHAQYTRSLVGSLVSTPFNLRNEEGEEGVYFIFGDLSVRTEGWYRLKFMLCNLVKWVSLLEKRWSEERS</sequence>
<dbReference type="PROSITE" id="PS51821">
    <property type="entry name" value="VELVET"/>
    <property type="match status" value="1"/>
</dbReference>
<proteinExistence type="predicted"/>
<feature type="region of interest" description="Disordered" evidence="5">
    <location>
        <begin position="1"/>
        <end position="33"/>
    </location>
</feature>
<keyword evidence="3" id="KW-0804">Transcription</keyword>
<protein>
    <recommendedName>
        <fullName evidence="6">Velvet domain-containing protein</fullName>
    </recommendedName>
</protein>
<feature type="compositionally biased region" description="Low complexity" evidence="5">
    <location>
        <begin position="170"/>
        <end position="188"/>
    </location>
</feature>
<evidence type="ECO:0000256" key="4">
    <source>
        <dbReference type="ARBA" id="ARBA00023242"/>
    </source>
</evidence>
<keyword evidence="8" id="KW-1185">Reference proteome</keyword>